<evidence type="ECO:0000313" key="12">
    <source>
        <dbReference type="Proteomes" id="UP000288216"/>
    </source>
</evidence>
<dbReference type="OMA" id="HACARTA"/>
<evidence type="ECO:0000256" key="3">
    <source>
        <dbReference type="ARBA" id="ARBA00008542"/>
    </source>
</evidence>
<evidence type="ECO:0000256" key="5">
    <source>
        <dbReference type="ARBA" id="ARBA00022729"/>
    </source>
</evidence>
<protein>
    <recommendedName>
        <fullName evidence="7">Glutamine amidotransferase-like class 1 domain-containing protein 1</fullName>
    </recommendedName>
    <alternativeName>
        <fullName evidence="9">Ferry endosomal RAB5 effector complex subunit 5</fullName>
    </alternativeName>
    <alternativeName>
        <fullName evidence="8">Parkinson disease 7 domain-containing protein 1</fullName>
    </alternativeName>
</protein>
<dbReference type="PANTHER" id="PTHR48094:SF18">
    <property type="entry name" value="GLUTAMINE AMIDOTRANSFERASE-LIKE CLASS 1 DOMAIN-CONTAINING PROTEIN 1"/>
    <property type="match status" value="1"/>
</dbReference>
<dbReference type="CDD" id="cd03141">
    <property type="entry name" value="GATase1_Hsp31_like"/>
    <property type="match status" value="1"/>
</dbReference>
<keyword evidence="5" id="KW-0732">Signal</keyword>
<dbReference type="GO" id="GO:0005769">
    <property type="term" value="C:early endosome"/>
    <property type="evidence" value="ECO:0007669"/>
    <property type="project" value="UniProtKB-SubCell"/>
</dbReference>
<keyword evidence="12" id="KW-1185">Reference proteome</keyword>
<comment type="caution">
    <text evidence="11">The sequence shown here is derived from an EMBL/GenBank/DDBJ whole genome shotgun (WGS) entry which is preliminary data.</text>
</comment>
<name>A0A401PAG1_SCYTO</name>
<evidence type="ECO:0000256" key="6">
    <source>
        <dbReference type="ARBA" id="ARBA00022753"/>
    </source>
</evidence>
<reference evidence="11 12" key="1">
    <citation type="journal article" date="2018" name="Nat. Ecol. Evol.">
        <title>Shark genomes provide insights into elasmobranch evolution and the origin of vertebrates.</title>
        <authorList>
            <person name="Hara Y"/>
            <person name="Yamaguchi K"/>
            <person name="Onimaru K"/>
            <person name="Kadota M"/>
            <person name="Koyanagi M"/>
            <person name="Keeley SD"/>
            <person name="Tatsumi K"/>
            <person name="Tanaka K"/>
            <person name="Motone F"/>
            <person name="Kageyama Y"/>
            <person name="Nozu R"/>
            <person name="Adachi N"/>
            <person name="Nishimura O"/>
            <person name="Nakagawa R"/>
            <person name="Tanegashima C"/>
            <person name="Kiyatake I"/>
            <person name="Matsumoto R"/>
            <person name="Murakumo K"/>
            <person name="Nishida K"/>
            <person name="Terakita A"/>
            <person name="Kuratani S"/>
            <person name="Sato K"/>
            <person name="Hyodo S Kuraku.S."/>
        </authorList>
    </citation>
    <scope>NUCLEOTIDE SEQUENCE [LARGE SCALE GENOMIC DNA]</scope>
</reference>
<organism evidence="11 12">
    <name type="scientific">Scyliorhinus torazame</name>
    <name type="common">Cloudy catshark</name>
    <name type="synonym">Catulus torazame</name>
    <dbReference type="NCBI Taxonomy" id="75743"/>
    <lineage>
        <taxon>Eukaryota</taxon>
        <taxon>Metazoa</taxon>
        <taxon>Chordata</taxon>
        <taxon>Craniata</taxon>
        <taxon>Vertebrata</taxon>
        <taxon>Chondrichthyes</taxon>
        <taxon>Elasmobranchii</taxon>
        <taxon>Galeomorphii</taxon>
        <taxon>Galeoidea</taxon>
        <taxon>Carcharhiniformes</taxon>
        <taxon>Scyliorhinidae</taxon>
        <taxon>Scyliorhinus</taxon>
    </lineage>
</organism>
<comment type="subcellular location">
    <subcellularLocation>
        <location evidence="1">Early endosome</location>
    </subcellularLocation>
    <subcellularLocation>
        <location evidence="2">Secreted</location>
    </subcellularLocation>
</comment>
<dbReference type="GO" id="GO:0019172">
    <property type="term" value="F:glyoxalase III activity"/>
    <property type="evidence" value="ECO:0007669"/>
    <property type="project" value="TreeGrafter"/>
</dbReference>
<evidence type="ECO:0000256" key="4">
    <source>
        <dbReference type="ARBA" id="ARBA00022525"/>
    </source>
</evidence>
<evidence type="ECO:0000256" key="8">
    <source>
        <dbReference type="ARBA" id="ARBA00042130"/>
    </source>
</evidence>
<feature type="non-terminal residue" evidence="11">
    <location>
        <position position="1"/>
    </location>
</feature>
<evidence type="ECO:0000256" key="7">
    <source>
        <dbReference type="ARBA" id="ARBA00039189"/>
    </source>
</evidence>
<dbReference type="STRING" id="75743.A0A401PAG1"/>
<comment type="similarity">
    <text evidence="3">Belongs to the peptidase C56 family.</text>
</comment>
<dbReference type="GO" id="GO:0005576">
    <property type="term" value="C:extracellular region"/>
    <property type="evidence" value="ECO:0007669"/>
    <property type="project" value="UniProtKB-SubCell"/>
</dbReference>
<dbReference type="OrthoDB" id="543156at2759"/>
<dbReference type="Gene3D" id="3.40.50.880">
    <property type="match status" value="1"/>
</dbReference>
<evidence type="ECO:0000313" key="11">
    <source>
        <dbReference type="EMBL" id="GCB70116.1"/>
    </source>
</evidence>
<dbReference type="SUPFAM" id="SSF52317">
    <property type="entry name" value="Class I glutamine amidotransferase-like"/>
    <property type="match status" value="1"/>
</dbReference>
<dbReference type="GO" id="GO:0019243">
    <property type="term" value="P:methylglyoxal catabolic process to D-lactate via S-lactoyl-glutathione"/>
    <property type="evidence" value="ECO:0007669"/>
    <property type="project" value="TreeGrafter"/>
</dbReference>
<dbReference type="AlphaFoldDB" id="A0A401PAG1"/>
<proteinExistence type="inferred from homology"/>
<dbReference type="EMBL" id="BFAA01000259">
    <property type="protein sequence ID" value="GCB70116.1"/>
    <property type="molecule type" value="Genomic_DNA"/>
</dbReference>
<evidence type="ECO:0000256" key="10">
    <source>
        <dbReference type="ARBA" id="ARBA00045408"/>
    </source>
</evidence>
<evidence type="ECO:0000256" key="9">
    <source>
        <dbReference type="ARBA" id="ARBA00044823"/>
    </source>
</evidence>
<evidence type="ECO:0000256" key="1">
    <source>
        <dbReference type="ARBA" id="ARBA00004412"/>
    </source>
</evidence>
<dbReference type="PANTHER" id="PTHR48094">
    <property type="entry name" value="PROTEIN/NUCLEIC ACID DEGLYCASE DJ-1-RELATED"/>
    <property type="match status" value="1"/>
</dbReference>
<dbReference type="InterPro" id="IPR029062">
    <property type="entry name" value="Class_I_gatase-like"/>
</dbReference>
<evidence type="ECO:0000256" key="2">
    <source>
        <dbReference type="ARBA" id="ARBA00004613"/>
    </source>
</evidence>
<gene>
    <name evidence="11" type="ORF">scyTo_0001205</name>
</gene>
<dbReference type="Proteomes" id="UP000288216">
    <property type="component" value="Unassembled WGS sequence"/>
</dbReference>
<keyword evidence="4" id="KW-0964">Secreted</keyword>
<comment type="function">
    <text evidence="10">Component of the FERRY complex (Five-subunit Endosomal Rab5 and RNA/ribosome intermediary). The FERRY complex directly interacts with mRNAs and RAB5A, and functions as a RAB5A effector involved in the localization and the distribution of specific mRNAs most likely by mediating their endosomal transport. The complex recruits mRNAs and ribosomes to early endosomes through direct mRNA-interaction.</text>
</comment>
<sequence length="249" mass="26975">ARGKDLAAHCLPIWVDQAGVDVFVSYASSPVPSRMSVKPTLLIVLSAAAEGVSAQSFYHSYTLCSTAFNLQIATPGGKPMDFVGLDENNMRWIQDFRMKPYANPAKLESIDGARYNAILIPNCPGAMVDLATSGYLAKILQHFCAETKPICVVGHGVAALCCATNQDKSWIFQGYSVTGPSVFELVRRKDFANLPVIVEDFVKDSGATFSASKPDAVHVVFDRHLITGQNDQSTLTAIQNLILCCNARK</sequence>
<dbReference type="InterPro" id="IPR050325">
    <property type="entry name" value="Prot/Nucl_acid_deglycase"/>
</dbReference>
<accession>A0A401PAG1</accession>
<keyword evidence="6" id="KW-0967">Endosome</keyword>